<dbReference type="InterPro" id="IPR052755">
    <property type="entry name" value="Lysozyme_Inhibitor_LprI"/>
</dbReference>
<organism evidence="2 3">
    <name type="scientific">Hyphomicrobium denitrificans 1NES1</name>
    <dbReference type="NCBI Taxonomy" id="670307"/>
    <lineage>
        <taxon>Bacteria</taxon>
        <taxon>Pseudomonadati</taxon>
        <taxon>Pseudomonadota</taxon>
        <taxon>Alphaproteobacteria</taxon>
        <taxon>Hyphomicrobiales</taxon>
        <taxon>Hyphomicrobiaceae</taxon>
        <taxon>Hyphomicrobium</taxon>
    </lineage>
</organism>
<dbReference type="EMBL" id="CP005587">
    <property type="protein sequence ID" value="AGK58783.1"/>
    <property type="molecule type" value="Genomic_DNA"/>
</dbReference>
<accession>N0B6X8</accession>
<proteinExistence type="predicted"/>
<reference evidence="2 3" key="1">
    <citation type="journal article" date="2013" name="Genome Announc.">
        <title>Genome sequences for three denitrifying bacterial strains isolated from a uranium- and nitrate-contaminated subsurface environment.</title>
        <authorList>
            <person name="Venkatramanan R."/>
            <person name="Prakash O."/>
            <person name="Woyke T."/>
            <person name="Chain P."/>
            <person name="Goodwin L.A."/>
            <person name="Watson D."/>
            <person name="Brooks S."/>
            <person name="Kostka J.E."/>
            <person name="Green S.J."/>
        </authorList>
    </citation>
    <scope>NUCLEOTIDE SEQUENCE [LARGE SCALE GENOMIC DNA]</scope>
    <source>
        <strain evidence="2 3">1NES1</strain>
    </source>
</reference>
<dbReference type="STRING" id="670307.HYPDE_35558"/>
<keyword evidence="3" id="KW-1185">Reference proteome</keyword>
<dbReference type="Pfam" id="PF07007">
    <property type="entry name" value="LprI"/>
    <property type="match status" value="1"/>
</dbReference>
<feature type="domain" description="Lysozyme inhibitor LprI-like N-terminal" evidence="1">
    <location>
        <begin position="112"/>
        <end position="198"/>
    </location>
</feature>
<gene>
    <name evidence="2" type="ORF">HYPDE_35558</name>
</gene>
<evidence type="ECO:0000313" key="3">
    <source>
        <dbReference type="Proteomes" id="UP000005952"/>
    </source>
</evidence>
<dbReference type="AlphaFoldDB" id="N0B6X8"/>
<evidence type="ECO:0000259" key="1">
    <source>
        <dbReference type="Pfam" id="PF07007"/>
    </source>
</evidence>
<dbReference type="Proteomes" id="UP000005952">
    <property type="component" value="Chromosome"/>
</dbReference>
<dbReference type="PANTHER" id="PTHR37549">
    <property type="entry name" value="LIPOPROTEIN LPRI"/>
    <property type="match status" value="1"/>
</dbReference>
<dbReference type="InterPro" id="IPR009739">
    <property type="entry name" value="LprI-like_N"/>
</dbReference>
<dbReference type="eggNOG" id="COG4461">
    <property type="taxonomic scope" value="Bacteria"/>
</dbReference>
<evidence type="ECO:0000313" key="2">
    <source>
        <dbReference type="EMBL" id="AGK58783.1"/>
    </source>
</evidence>
<name>N0B6X8_9HYPH</name>
<dbReference type="PANTHER" id="PTHR37549:SF1">
    <property type="entry name" value="LIPOPROTEIN LPRI"/>
    <property type="match status" value="1"/>
</dbReference>
<dbReference type="HOGENOM" id="CLU_1358884_0_0_5"/>
<dbReference type="GO" id="GO:0005576">
    <property type="term" value="C:extracellular region"/>
    <property type="evidence" value="ECO:0007669"/>
    <property type="project" value="TreeGrafter"/>
</dbReference>
<sequence>MNHASWAEWREDSCVKISIFIPRWQSESGVKIRGSACCRSFASDGLMFPHRERHLQVIGFTAGVGIERDQEMGTVSDTFTLKLAAAISAAALAALAVLASQAGQATAQEFDCRKAGMASERTICRSDMLAALDEKMSGLYAELKRSYDRKSQRDQLKRYQRQFLAARDGCARDTECIKGAYLDQISVLEAQLERNDRRSER</sequence>
<dbReference type="KEGG" id="hdt:HYPDE_35558"/>
<protein>
    <recommendedName>
        <fullName evidence="1">Lysozyme inhibitor LprI-like N-terminal domain-containing protein</fullName>
    </recommendedName>
</protein>